<gene>
    <name evidence="1" type="ORF">EPI10_016118</name>
</gene>
<dbReference type="PANTHER" id="PTHR33223:SF11">
    <property type="entry name" value="ELEMENT PROTEIN, PUTATIVE-RELATED"/>
    <property type="match status" value="1"/>
</dbReference>
<proteinExistence type="predicted"/>
<keyword evidence="2" id="KW-1185">Reference proteome</keyword>
<organism evidence="1 2">
    <name type="scientific">Gossypium australe</name>
    <dbReference type="NCBI Taxonomy" id="47621"/>
    <lineage>
        <taxon>Eukaryota</taxon>
        <taxon>Viridiplantae</taxon>
        <taxon>Streptophyta</taxon>
        <taxon>Embryophyta</taxon>
        <taxon>Tracheophyta</taxon>
        <taxon>Spermatophyta</taxon>
        <taxon>Magnoliopsida</taxon>
        <taxon>eudicotyledons</taxon>
        <taxon>Gunneridae</taxon>
        <taxon>Pentapetalae</taxon>
        <taxon>rosids</taxon>
        <taxon>malvids</taxon>
        <taxon>Malvales</taxon>
        <taxon>Malvaceae</taxon>
        <taxon>Malvoideae</taxon>
        <taxon>Gossypium</taxon>
    </lineage>
</organism>
<dbReference type="EMBL" id="SMMG02000006">
    <property type="protein sequence ID" value="KAA3470406.1"/>
    <property type="molecule type" value="Genomic_DNA"/>
</dbReference>
<reference evidence="2" key="1">
    <citation type="journal article" date="2019" name="Plant Biotechnol. J.">
        <title>Genome sequencing of the Australian wild diploid species Gossypium australe highlights disease resistance and delayed gland morphogenesis.</title>
        <authorList>
            <person name="Cai Y."/>
            <person name="Cai X."/>
            <person name="Wang Q."/>
            <person name="Wang P."/>
            <person name="Zhang Y."/>
            <person name="Cai C."/>
            <person name="Xu Y."/>
            <person name="Wang K."/>
            <person name="Zhou Z."/>
            <person name="Wang C."/>
            <person name="Geng S."/>
            <person name="Li B."/>
            <person name="Dong Q."/>
            <person name="Hou Y."/>
            <person name="Wang H."/>
            <person name="Ai P."/>
            <person name="Liu Z."/>
            <person name="Yi F."/>
            <person name="Sun M."/>
            <person name="An G."/>
            <person name="Cheng J."/>
            <person name="Zhang Y."/>
            <person name="Shi Q."/>
            <person name="Xie Y."/>
            <person name="Shi X."/>
            <person name="Chang Y."/>
            <person name="Huang F."/>
            <person name="Chen Y."/>
            <person name="Hong S."/>
            <person name="Mi L."/>
            <person name="Sun Q."/>
            <person name="Zhang L."/>
            <person name="Zhou B."/>
            <person name="Peng R."/>
            <person name="Zhang X."/>
            <person name="Liu F."/>
        </authorList>
    </citation>
    <scope>NUCLEOTIDE SEQUENCE [LARGE SCALE GENOMIC DNA]</scope>
    <source>
        <strain evidence="2">cv. PA1801</strain>
    </source>
</reference>
<accession>A0A5B6VMX1</accession>
<comment type="caution">
    <text evidence="1">The sequence shown here is derived from an EMBL/GenBank/DDBJ whole genome shotgun (WGS) entry which is preliminary data.</text>
</comment>
<evidence type="ECO:0000313" key="1">
    <source>
        <dbReference type="EMBL" id="KAA3470406.1"/>
    </source>
</evidence>
<dbReference type="Proteomes" id="UP000325315">
    <property type="component" value="Unassembled WGS sequence"/>
</dbReference>
<dbReference type="PANTHER" id="PTHR33223">
    <property type="entry name" value="CCHC-TYPE DOMAIN-CONTAINING PROTEIN"/>
    <property type="match status" value="1"/>
</dbReference>
<dbReference type="OrthoDB" id="694103at2759"/>
<protein>
    <submittedName>
        <fullName evidence="1">Oligopeptide transporter 4-like</fullName>
    </submittedName>
</protein>
<dbReference type="AlphaFoldDB" id="A0A5B6VMX1"/>
<sequence>MIQNNLQFWGNIMEDSNQHLKRFLQLCDTFKYDGVTDYVIRLLLFPFSFSITTWDELPGKFLHKNFPISRTIQLRRGIANFKQIKGENLYKAKCPYHGIQEWLQLQIFYNGLDGSLRAGLDGASSGAFMNNTYERAC</sequence>
<name>A0A5B6VMX1_9ROSI</name>
<evidence type="ECO:0000313" key="2">
    <source>
        <dbReference type="Proteomes" id="UP000325315"/>
    </source>
</evidence>